<keyword evidence="3" id="KW-1185">Reference proteome</keyword>
<feature type="region of interest" description="Disordered" evidence="1">
    <location>
        <begin position="101"/>
        <end position="134"/>
    </location>
</feature>
<dbReference type="Proteomes" id="UP000620124">
    <property type="component" value="Unassembled WGS sequence"/>
</dbReference>
<name>A0A8H6Z924_9AGAR</name>
<dbReference type="EMBL" id="JACAZI010000001">
    <property type="protein sequence ID" value="KAF7372006.1"/>
    <property type="molecule type" value="Genomic_DNA"/>
</dbReference>
<evidence type="ECO:0000313" key="2">
    <source>
        <dbReference type="EMBL" id="KAF7372006.1"/>
    </source>
</evidence>
<sequence length="319" mass="37036">MDAFSNSWDFLRVSSPCQACNPEDLRCTHDQQEKTREVMKNIMEENTKEALGNTVLFRRLPDDRFEAVLNELLRSSNEPDSPVETVHYTTGCMIDAAFDRPRRPRRCSPKSSSRVDDDRLASERNLENLKEGQDDRLRASEAEIARLVELLCQEQQKNHRQDALLRASEEVIVRLEQLLSEEQQKNQTMENMENESIFLKHQFELAETKYRQWLQDREADIVIQRDQIITLTEKNAGLRRENTALADYAQEMATEMQKIQDRIRKPDVDLTQSLPVDGGSPTALANCAQEIAIETRDQVTKDAQWNAQISGRPRRRCWM</sequence>
<dbReference type="AlphaFoldDB" id="A0A8H6Z924"/>
<proteinExistence type="predicted"/>
<protein>
    <submittedName>
        <fullName evidence="2">Uncharacterized protein</fullName>
    </submittedName>
</protein>
<dbReference type="OrthoDB" id="10433913at2759"/>
<comment type="caution">
    <text evidence="2">The sequence shown here is derived from an EMBL/GenBank/DDBJ whole genome shotgun (WGS) entry which is preliminary data.</text>
</comment>
<gene>
    <name evidence="2" type="ORF">MVEN_00058800</name>
</gene>
<reference evidence="2" key="1">
    <citation type="submission" date="2020-05" db="EMBL/GenBank/DDBJ databases">
        <title>Mycena genomes resolve the evolution of fungal bioluminescence.</title>
        <authorList>
            <person name="Tsai I.J."/>
        </authorList>
    </citation>
    <scope>NUCLEOTIDE SEQUENCE</scope>
    <source>
        <strain evidence="2">CCC161011</strain>
    </source>
</reference>
<feature type="compositionally biased region" description="Basic and acidic residues" evidence="1">
    <location>
        <begin position="113"/>
        <end position="134"/>
    </location>
</feature>
<accession>A0A8H6Z924</accession>
<organism evidence="2 3">
    <name type="scientific">Mycena venus</name>
    <dbReference type="NCBI Taxonomy" id="2733690"/>
    <lineage>
        <taxon>Eukaryota</taxon>
        <taxon>Fungi</taxon>
        <taxon>Dikarya</taxon>
        <taxon>Basidiomycota</taxon>
        <taxon>Agaricomycotina</taxon>
        <taxon>Agaricomycetes</taxon>
        <taxon>Agaricomycetidae</taxon>
        <taxon>Agaricales</taxon>
        <taxon>Marasmiineae</taxon>
        <taxon>Mycenaceae</taxon>
        <taxon>Mycena</taxon>
    </lineage>
</organism>
<evidence type="ECO:0000256" key="1">
    <source>
        <dbReference type="SAM" id="MobiDB-lite"/>
    </source>
</evidence>
<evidence type="ECO:0000313" key="3">
    <source>
        <dbReference type="Proteomes" id="UP000620124"/>
    </source>
</evidence>